<dbReference type="FunFam" id="1.20.58.1120:FF:000004">
    <property type="entry name" value="Dynein axonemal heavy chain 5"/>
    <property type="match status" value="1"/>
</dbReference>
<dbReference type="FunFam" id="3.40.50.300:FF:000044">
    <property type="entry name" value="Dynein heavy chain 5, axonemal"/>
    <property type="match status" value="1"/>
</dbReference>
<dbReference type="InterPro" id="IPR013594">
    <property type="entry name" value="Dynein_heavy_tail"/>
</dbReference>
<evidence type="ECO:0000256" key="7">
    <source>
        <dbReference type="ARBA" id="ARBA00022840"/>
    </source>
</evidence>
<dbReference type="Gene3D" id="3.40.50.300">
    <property type="entry name" value="P-loop containing nucleotide triphosphate hydrolases"/>
    <property type="match status" value="5"/>
</dbReference>
<dbReference type="Pfam" id="PF08393">
    <property type="entry name" value="DHC_N2"/>
    <property type="match status" value="2"/>
</dbReference>
<dbReference type="GO" id="GO:0051959">
    <property type="term" value="F:dynein light intermediate chain binding"/>
    <property type="evidence" value="ECO:0007669"/>
    <property type="project" value="InterPro"/>
</dbReference>
<dbReference type="InterPro" id="IPR042228">
    <property type="entry name" value="Dynein_linker_3"/>
</dbReference>
<dbReference type="Gene3D" id="3.10.490.20">
    <property type="match status" value="1"/>
</dbReference>
<dbReference type="GO" id="GO:0005524">
    <property type="term" value="F:ATP binding"/>
    <property type="evidence" value="ECO:0007669"/>
    <property type="project" value="UniProtKB-KW"/>
</dbReference>
<dbReference type="Gene3D" id="1.20.140.100">
    <property type="entry name" value="Dynein heavy chain, N-terminal domain 2"/>
    <property type="match status" value="1"/>
</dbReference>
<dbReference type="GO" id="GO:0005874">
    <property type="term" value="C:microtubule"/>
    <property type="evidence" value="ECO:0007669"/>
    <property type="project" value="UniProtKB-KW"/>
</dbReference>
<dbReference type="InterPro" id="IPR043157">
    <property type="entry name" value="Dynein_AAA1S"/>
</dbReference>
<evidence type="ECO:0000256" key="15">
    <source>
        <dbReference type="SAM" id="MobiDB-lite"/>
    </source>
</evidence>
<dbReference type="PANTHER" id="PTHR46532">
    <property type="entry name" value="MALE FERTILITY FACTOR KL5"/>
    <property type="match status" value="1"/>
</dbReference>
<dbReference type="Gene3D" id="6.10.140.1060">
    <property type="match status" value="1"/>
</dbReference>
<dbReference type="FunFam" id="1.10.8.720:FF:000004">
    <property type="entry name" value="Dynein heavy chain 5, axonemal"/>
    <property type="match status" value="1"/>
</dbReference>
<dbReference type="InterPro" id="IPR041466">
    <property type="entry name" value="Dynein_AAA5_ext"/>
</dbReference>
<dbReference type="GO" id="GO:0008569">
    <property type="term" value="F:minus-end-directed microtubule motor activity"/>
    <property type="evidence" value="ECO:0007669"/>
    <property type="project" value="InterPro"/>
</dbReference>
<dbReference type="Pfam" id="PF12781">
    <property type="entry name" value="AAA_9"/>
    <property type="match status" value="1"/>
</dbReference>
<keyword evidence="11" id="KW-0505">Motor protein</keyword>
<gene>
    <name evidence="17" type="ORF">TGEB3V08_LOCUS434</name>
</gene>
<dbReference type="Gene3D" id="1.20.920.30">
    <property type="match status" value="1"/>
</dbReference>
<evidence type="ECO:0000256" key="6">
    <source>
        <dbReference type="ARBA" id="ARBA00022741"/>
    </source>
</evidence>
<evidence type="ECO:0000256" key="11">
    <source>
        <dbReference type="ARBA" id="ARBA00023175"/>
    </source>
</evidence>
<feature type="coiled-coil region" evidence="14">
    <location>
        <begin position="3617"/>
        <end position="3676"/>
    </location>
</feature>
<dbReference type="InterPro" id="IPR041589">
    <property type="entry name" value="DNAH3_AAA_lid_1"/>
</dbReference>
<feature type="region of interest" description="Disordered" evidence="15">
    <location>
        <begin position="2103"/>
        <end position="2124"/>
    </location>
</feature>
<feature type="domain" description="AAA+ ATPase" evidence="16">
    <location>
        <begin position="2684"/>
        <end position="2813"/>
    </location>
</feature>
<dbReference type="GO" id="GO:0007018">
    <property type="term" value="P:microtubule-based movement"/>
    <property type="evidence" value="ECO:0007669"/>
    <property type="project" value="InterPro"/>
</dbReference>
<dbReference type="InterPro" id="IPR041228">
    <property type="entry name" value="Dynein_C"/>
</dbReference>
<feature type="region of interest" description="Disordered" evidence="15">
    <location>
        <begin position="982"/>
        <end position="1010"/>
    </location>
</feature>
<dbReference type="Gene3D" id="1.10.472.130">
    <property type="match status" value="1"/>
</dbReference>
<dbReference type="Gene3D" id="1.20.1270.280">
    <property type="match status" value="1"/>
</dbReference>
<dbReference type="Pfam" id="PF03028">
    <property type="entry name" value="Dynein_heavy"/>
    <property type="match status" value="1"/>
</dbReference>
<dbReference type="Pfam" id="PF08385">
    <property type="entry name" value="DHC_N1"/>
    <property type="match status" value="1"/>
</dbReference>
<protein>
    <recommendedName>
        <fullName evidence="16">AAA+ ATPase domain-containing protein</fullName>
    </recommendedName>
</protein>
<dbReference type="Gene3D" id="1.10.287.2620">
    <property type="match status" value="1"/>
</dbReference>
<dbReference type="Gene3D" id="3.20.180.20">
    <property type="entry name" value="Dynein heavy chain, N-terminal domain 2"/>
    <property type="match status" value="1"/>
</dbReference>
<evidence type="ECO:0000256" key="5">
    <source>
        <dbReference type="ARBA" id="ARBA00022737"/>
    </source>
</evidence>
<dbReference type="EMBL" id="OE839172">
    <property type="protein sequence ID" value="CAD7585987.1"/>
    <property type="molecule type" value="Genomic_DNA"/>
</dbReference>
<sequence>MGTRCEHVLFQSGHSATVNRTTNIFVEIITTMASPTNSKIFGGKGLSGVVGVAKRIQDWSGMKRRRISTVLLKQQDSFRKQQIEAKEARMLRHSSLLAQHKYILEMVALHLDEEPRFVEEGVLDAEIHMQYLDSLLNVGGRQAIVFIRNEMEYPPTESGRSLIGASKQQKIRRVIITDGSLAEIGGDIIIVYRIRNNVSVDSRNISDRIAYLFEREKHIASSLVEVARITLAQLMSETKELFFMPFFMEENDNSVSVMQGILSSLHQPLLHVTTSWGEMNKSIHGIKSKQDFIAKFDLFINFLETTKLDLEGSLRFQTPSALWGGVLSTPAEVKESAKNPETVAQVEAVVNIWCKQIEQVLTQSHQLRREKDDVGPTAELEYWRRLLVKFTSIVEHIKSMQCKMFIQCLIQANSKLIKKWRMLDNQITDACNEAQDNVKYLYSLEKFCEPLYRCDPTEMGSHIPSLMFAIRMIYSTSRYYNTTERATALLVKVTNQMVTACKAFLNKDGPVWHQAKSDMIEKMNIIDVLNTVITYSILQSSKIEGIELYSVKFAQMFKKILTKKYDVLNHRNRDFDSDYVDFKRTVSNIEAELRNFLSDCLARVPNIYEALRLLARFEKLQLSCLKLEKWYMNVVEMLQEEIGRLRDMYNEERHDPPLPRNMPPVAGRIYWIRQLYKRIEEPMNTLKIKGDVLLSSKSVKCIKMYNALAQCLVHYEIIYHNAWCELVSQVRIALSRPVLLKNPRTFRYSVNFDPYIVEVIRETEYMWKLDLKVPDVAQIVAFSKKKILSAFEQIKKLVTENDSIRSDIITIFVSMIRSQLFKMEKAFQPGLSVITWTSLKIPHFCENISSVLHEVGTFVKEPYGPTAIDPFSLTWAHLTKQITTSLGRFACSASGKAVSAFNDHHLREVGEPGCILIFSKEQICYYHVSVYSKSSNLPQQSPLLEGSSNLLFSLPGSPPPHSDIPSRRGASIQLSISPPSTAVATAGRTLPTRPLTATSLDSPTTRAPPNLISPLSPDQKYLLHPLYTPPATYAFSPTSLPFTPWGDPRDKRLVLKAIRHLDALFNELVANAETSWLRKSRLDKKVNDLKAARIDEVLEEMSAMLLVWLPDEDAVSPPDFLAKNIALRQEIADELESKSSTVEKAVIELINCFVSTIDCPEIQEERFNWLDPMKANRIMGSQTRINFLSDEAVVLSSTAEDGEIEVRISVGCMAVLHLLVMLVPFDQSRNNAVPNRKTHSHSDGVCWGSIQPTSLQQFCYLVLLSATLALLLCFCPVAFREVEKINQADLPLIFQDCMEMFSFFNQKNLEALVAATKNSLEALRKRVVQSSKYGTGLPRLYRRSISSFLELNATNTTRRMPTARPRFVSGAPLRARAIRLGSSTNPEFVPELPIFSTYLVVKIPQIVVEPTLEDIQQHFAQGVTNIIDTHKAIVLWGERAKEKPRTLPFVGSDEEVHEAKDSTKLQNYHRLVSEHKEVTRGMMILHGTILLLKSDVEAIRNKKKEKEKSLTPLTCDVGEFPEKMKLALSVECAAWKHCLGRLLKTNYKEKLDEMVDFISDHSNILQRKIKDLDDVRLAMNCLEDVRENFIRIDMSLYLVEEMYATFTKFDVSVPRDDIERVDSLRYQFQNMLISAKKTQEELIEVQEPFRLELVGGVDNFAADVDKFNKDFEESGPMVPGIPAREASDRVLLFQARFDDLWRRFEMYSSGEKLFGMEVREYAILHQRKREFGLLNRLYGLYNTVMNSINGYFEMTWSEVDIDVINEELSDFQLRCRKLPKGMREWPAYLDLKKKIDDFNETIPLLELMTNKRVLKAGHPQQAMKDRHWKRLTATTGHVFDVELDTFSLRNVMEAPLLENKDEVEDICISAVKEMDIEARLKQVIADWSLVEIQFAPFKNRGELLLKGAEITEIITNLEDSLMILGSLFSNRYNAPFKKDIQLWINKLNSTSEILENWTQVQNLWVYLEAVFVGGDIAKQLPAEAKRFQGIDKSWVKIMTRAHEITNVVDCCVGDESMQQLLPHLLEQLEFCQKSLSGYLEAKRLIFPSAAIFTVISYLKKVNCGHSTLQFNQASVYSLDLIKLSVTELGRLNLEEVNPHLRGGRVENHLGKTTPSSPDRDSNLDLPVLSGRDQHKWRVSQLRHRGGFFFVSDPALLEILGQASDCHTIQNHLLSVFDNVAKVQFHDKDYERILAVYSREMEMIKLEKDVMCTGGVENWLGILLENKKFSVGWIIAQVWAYINDPEFDVLEMLTNYPSQVGLIGLQLLWTRDAEVALRTARIDRTVMKLTNQRFLDLLNLLIEQTILDLSKFDRVKYETTVTIHLHQRDIFDDLVKLHVRNITDFEWLKQARFYFDEDRDDCIVGITDVDFIYQNEFLGCTERLVITPLTDRCYITLAQAIGMSMGGAPAGPAGTGKTETTKDMGKALGKYVVVFNCSDQMDFRGLGRIFKGLAQSGSWGCFDEFNRIELPVLSVAAQQIAIVLSAKKERRKFFIFTDGDTVSLSPEFGIFLTMNPGYAGRQELPENLKINFRTVAMMVPDRQIIIRVKLASCGFKDNINLARKFFTLYKLCEEQLSKQVHYDFGLRNILSVLRTLGSQKRAHPTDSEETTVMRVLREMNLSKLVDEDEPLFVSLIDDLFPGLKLSVTVHRELQDAIEKVTKEMKLINHPPWNLKIVQFYETDLVRHGLMALGPTGSGKTTMIHALMKALTEMGHPHREMRMNPKAITAPQMFGRLDVATNDWTDGIFSTLWRRTHRVKATDHVWLVLDGPVDAVWIENLNSVLDDNKTLTLANGDRIPMAPNCKLLFEPDNVDNASPATVSRMGMVFISSSALLWPPLLDGYIDLEIHLILGMASLRRPVTAGPHQLLDSVTQALGIIDTEDSPRTFSESHLERIFLFSLMWSLGALLELDDRDRLEEFVLHHSSKLDWPKLGAGDSIFEFVVTDSGEWQHWNERVEEYKYPNDMVPDYLSILVPNVDNVRTAFLMDIIAKQSKAVLLIGEQGTAKTVMIKGYMSHYDPEAHLQKSLNFSSATTQIMFQTVIESYVDKRVGTTYGPPAGKKMTVFIDDINMPIINEWGDQVTNEIVRQLMEMKGFYSLEKPGDFSTIMDIQFVAAMIHPGGGRNDIPPRLKRKFSIFNCTLPSIRSMDKIFTVIGEGYFCGERFKPEIVNFVPKLIPMTRLMWQQTKVKMLPTPAKFHYVFNLRDLSRIWQGMLCIKDPELTNVQTLLKLWQHECTRVIADRFINADDRNWFITNLVRCARDYLQEEADYFPEEETYFVDFLREPPEVTGDEGEDISLEPPKVYEEIPSLNFVKEKLLKYMVSYNETTHTGRMDLVFFTDAMIYLMIISRILRLPRGNALLVGVGGSGKQSLTRLASFIAGYTSFQITLTRTYNIGNLMDDLKILYRVAGLEGKGITFIFTDNEIKDEAFLEYLNNVLSAGEVANLFPRDELDEISSELIPIMKKDQPRRPPTPDNLYDYFIERARFNLHVALCFSPVGEKFRSRALKFPGLISGCTMNWFFKWPKDALVAVSSHFLMDFPIVCSSEVKKELIEIMGVVQDYVSDVCEDYFERFRRQTYVTPKSFLSFLEGYKTIYSVRHSHIAEMAQHMNTGLEKLVEAAESVNLLSKELEVMEREIKIATEKADVVLKVVTKSAQEAEKVKAEVEVVKDRAQNLVDIIAVDKALADKKLESALPALEAAEAALQTIKAADIATVRRLARPPFLITIIMDAVLILFQRKLDPVVADPERIFLKPSWEEALRMMMDSRFLYNLVNFPKDKINGETVDLLKPYLDYPQYTYEAARVACGNVAGLAQWTRSMAVFYGVNKEVLPLKANLAVQEAKLNTAQKELSDAQAQLDEKNRELNKVRAEFDKAMADKQAVQDEADLVMRKMNAASALITGLADEKVRWTEQSAAFKSEIERLVGDVLLLTGFLSYSGPFNQEYRTQMQKEWVEQLVQRRIPVSSQIKIIDSLVDSATIGEWNLQGLPNDELSVQNGIVVTKASRYPLMIDPQGQGKIWIRNKEKDNEMQVTSLNHRYFRNHIEDCLSQGRPMLIEDVGEELDPVLDNVLEKFFVKIGTGYKVKVGDKDVDLNRNFRMYITTKLPNPAYTPEIFARTSIIDFTVTMKGLEDQLLGRVILTEKKELESERTALIQGVTANKRKMQELEQNLLFKLTTIEGSLIDDPTVIEVLNITKKTATEVREKLKVAAETEVKINSAREEFRPVATRGSVLYFLIVEMSMVNCMYQTSLVQFLERFDISMLKSDKSPITSRRIGFIIEYLTFEIFQYKCRGLYETHKYLYTLLLTLKIDMQRRVVSHEEFQMFIKGGAALDLSGIPPKACRWFTDMTWLNLVQLSTLRHFQYILTQEKPPPVHPTEIRTSISPSSAVELNTTSVLANYTTEAVKCIINSCVVEQVPNNERQWKAWFDKEAPEEEQIPDGYNTSLDARKYVASSMGSKYNDPVVTRYEAMFEEGRNTTPLICFLSMGSDPTATIVSLAKKLQFPCSAISMGQGQEVHARKLMSNYMAEGGWVLLQNTHLGLDYMDELFLTMTETPVIHPDFRCWVTTEPHPSFPISLLQISIKYTNEPPQGMKAGLKRTYGSMGQDMLDHSSNEEYLPLIYGVSFLHSIVQERRKFGPLGWNIPYEFNTADWYASCLFMQNHLDDLDKSGIKWNTVRYMLGEVQYGGRVTDDYDKRLLNTFAKVWFSEAMFLDEFEFYKGYKIMKHKYIEEYLDTIEMMPSIDPPQVYGLHPNADITYQSNTTKDILDQIVSIQPKESAIGSGETRESVVTKQTLDMLDKLPPDYDPFGVRERLKIMGHLNSMNIFLRQEIDRMQKVIKLVRVTLKDLLLAIEGTIIMNEELRDALDNIYDARIPRLWLRVSWVSSTLGFWYTELLDRNDQFSTCQFCVCLGFLTAMRQEVSRAHKGWSLDTVVLQNEVTKFSREEVKQSPPEGVYVYGLYLDGASWDRKRMQLGESIPKLLFMQLPVMHISASNDIGPKSPKLYVCPVYKKPNRTDLTFITPLWLPTAKPPEHWIMRGVAILCDTKMASLQDDNMIVSELNTDGSGSESDSYDNNDIDIECSNDNEDPELFDIKTSDYWHSSDIECPVIRNCMTCPSAELIVFLNTTRKGELELKTNYLTPPHELDVENRHSSPYCSILACHKLYRQLVPVFHLLL</sequence>
<evidence type="ECO:0000256" key="4">
    <source>
        <dbReference type="ARBA" id="ARBA00022701"/>
    </source>
</evidence>
<dbReference type="SUPFAM" id="SSF52540">
    <property type="entry name" value="P-loop containing nucleoside triphosphate hydrolases"/>
    <property type="match status" value="4"/>
</dbReference>
<dbReference type="Pfam" id="PF12777">
    <property type="entry name" value="MT"/>
    <property type="match status" value="1"/>
</dbReference>
<evidence type="ECO:0000256" key="8">
    <source>
        <dbReference type="ARBA" id="ARBA00023017"/>
    </source>
</evidence>
<keyword evidence="3" id="KW-0963">Cytoplasm</keyword>
<dbReference type="Pfam" id="PF17857">
    <property type="entry name" value="AAA_lid_1"/>
    <property type="match status" value="1"/>
</dbReference>
<dbReference type="FunFam" id="3.40.50.300:FF:002141">
    <property type="entry name" value="Dynein heavy chain"/>
    <property type="match status" value="1"/>
</dbReference>
<organism evidence="17">
    <name type="scientific">Timema genevievae</name>
    <name type="common">Walking stick</name>
    <dbReference type="NCBI Taxonomy" id="629358"/>
    <lineage>
        <taxon>Eukaryota</taxon>
        <taxon>Metazoa</taxon>
        <taxon>Ecdysozoa</taxon>
        <taxon>Arthropoda</taxon>
        <taxon>Hexapoda</taxon>
        <taxon>Insecta</taxon>
        <taxon>Pterygota</taxon>
        <taxon>Neoptera</taxon>
        <taxon>Polyneoptera</taxon>
        <taxon>Phasmatodea</taxon>
        <taxon>Timematodea</taxon>
        <taxon>Timematoidea</taxon>
        <taxon>Timematidae</taxon>
        <taxon>Timema</taxon>
    </lineage>
</organism>
<dbReference type="InterPro" id="IPR003593">
    <property type="entry name" value="AAA+_ATPase"/>
</dbReference>
<dbReference type="FunFam" id="1.10.8.1220:FF:000001">
    <property type="entry name" value="Dynein axonemal heavy chain 5"/>
    <property type="match status" value="1"/>
</dbReference>
<dbReference type="FunFam" id="3.10.490.20:FF:000010">
    <property type="entry name" value="Dynein heavy chain, putative"/>
    <property type="match status" value="1"/>
</dbReference>
<dbReference type="InterPro" id="IPR026983">
    <property type="entry name" value="DHC"/>
</dbReference>
<evidence type="ECO:0000256" key="13">
    <source>
        <dbReference type="ARBA" id="ARBA00023273"/>
    </source>
</evidence>
<keyword evidence="9 14" id="KW-0175">Coiled coil</keyword>
<evidence type="ECO:0000256" key="2">
    <source>
        <dbReference type="ARBA" id="ARBA00008887"/>
    </source>
</evidence>
<dbReference type="PANTHER" id="PTHR46532:SF4">
    <property type="entry name" value="AAA+ ATPASE DOMAIN-CONTAINING PROTEIN"/>
    <property type="match status" value="1"/>
</dbReference>
<dbReference type="InterPro" id="IPR041658">
    <property type="entry name" value="AAA_lid_11"/>
</dbReference>
<comment type="similarity">
    <text evidence="2">Belongs to the dynein heavy chain family.</text>
</comment>
<keyword evidence="5" id="KW-0677">Repeat</keyword>
<dbReference type="Gene3D" id="1.20.920.20">
    <property type="match status" value="1"/>
</dbReference>
<dbReference type="FunFam" id="1.20.1270.280:FF:000002">
    <property type="entry name" value="Dynein heavy chain 5, axonemal"/>
    <property type="match status" value="1"/>
</dbReference>
<feature type="coiled-coil region" evidence="14">
    <location>
        <begin position="3837"/>
        <end position="3885"/>
    </location>
</feature>
<keyword evidence="10" id="KW-0969">Cilium</keyword>
<dbReference type="FunFam" id="1.20.140.100:FF:000003">
    <property type="entry name" value="Dynein, axonemal, heavy chain 5"/>
    <property type="match status" value="1"/>
</dbReference>
<dbReference type="FunFam" id="3.40.50.300:FF:000049">
    <property type="entry name" value="Dynein, axonemal, heavy chain 5"/>
    <property type="match status" value="1"/>
</dbReference>
<keyword evidence="4" id="KW-0493">Microtubule</keyword>
<dbReference type="FunFam" id="3.20.180.20:FF:000001">
    <property type="entry name" value="Dynein axonemal heavy chain 5"/>
    <property type="match status" value="1"/>
</dbReference>
<dbReference type="InterPro" id="IPR027417">
    <property type="entry name" value="P-loop_NTPase"/>
</dbReference>
<dbReference type="InterPro" id="IPR042219">
    <property type="entry name" value="AAA_lid_11_sf"/>
</dbReference>
<feature type="domain" description="AAA+ ATPase" evidence="16">
    <location>
        <begin position="2405"/>
        <end position="2541"/>
    </location>
</feature>
<dbReference type="Gene3D" id="1.10.8.710">
    <property type="match status" value="1"/>
</dbReference>
<dbReference type="Pfam" id="PF17852">
    <property type="entry name" value="Dynein_AAA_lid"/>
    <property type="match status" value="1"/>
</dbReference>
<dbReference type="FunFam" id="1.10.287.2620:FF:000003">
    <property type="entry name" value="Dynein, axonemal, heavy chain 5"/>
    <property type="match status" value="1"/>
</dbReference>
<evidence type="ECO:0000259" key="16">
    <source>
        <dbReference type="SMART" id="SM00382"/>
    </source>
</evidence>
<keyword evidence="7" id="KW-0067">ATP-binding</keyword>
<name>A0A7R9JN94_TIMGE</name>
<dbReference type="GO" id="GO:0045505">
    <property type="term" value="F:dynein intermediate chain binding"/>
    <property type="evidence" value="ECO:0007669"/>
    <property type="project" value="InterPro"/>
</dbReference>
<dbReference type="InterPro" id="IPR043160">
    <property type="entry name" value="Dynein_C_barrel"/>
</dbReference>
<keyword evidence="12" id="KW-0206">Cytoskeleton</keyword>
<dbReference type="InterPro" id="IPR042222">
    <property type="entry name" value="Dynein_2_N"/>
</dbReference>
<comment type="subcellular location">
    <subcellularLocation>
        <location evidence="1">Cytoplasm</location>
        <location evidence="1">Cytoskeleton</location>
        <location evidence="1">Cilium axoneme</location>
    </subcellularLocation>
</comment>
<feature type="domain" description="AAA+ ATPase" evidence="16">
    <location>
        <begin position="2992"/>
        <end position="3140"/>
    </location>
</feature>
<dbReference type="InterPro" id="IPR024317">
    <property type="entry name" value="Dynein_heavy_chain_D4_dom"/>
</dbReference>
<keyword evidence="13" id="KW-0966">Cell projection</keyword>
<evidence type="ECO:0000256" key="9">
    <source>
        <dbReference type="ARBA" id="ARBA00023054"/>
    </source>
</evidence>
<evidence type="ECO:0000256" key="1">
    <source>
        <dbReference type="ARBA" id="ARBA00004430"/>
    </source>
</evidence>
<dbReference type="FunFam" id="3.40.50.300:FF:000320">
    <property type="entry name" value="Dynein, axonemal, heavy chain 5"/>
    <property type="match status" value="1"/>
</dbReference>
<dbReference type="Gene3D" id="1.10.8.720">
    <property type="entry name" value="Region D6 of dynein motor"/>
    <property type="match status" value="1"/>
</dbReference>
<dbReference type="FunFam" id="3.40.50.300:FF:001221">
    <property type="entry name" value="Axonemal dynein heavy chain 8"/>
    <property type="match status" value="1"/>
</dbReference>
<dbReference type="SMART" id="SM00382">
    <property type="entry name" value="AAA"/>
    <property type="match status" value="3"/>
</dbReference>
<dbReference type="Gene3D" id="1.20.58.1120">
    <property type="match status" value="1"/>
</dbReference>
<evidence type="ECO:0000256" key="3">
    <source>
        <dbReference type="ARBA" id="ARBA00022490"/>
    </source>
</evidence>
<dbReference type="FunFam" id="1.20.920.20:FF:000004">
    <property type="entry name" value="Dynein axonemal heavy chain 5"/>
    <property type="match status" value="1"/>
</dbReference>
<proteinExistence type="inferred from homology"/>
<accession>A0A7R9JN94</accession>
<keyword evidence="8" id="KW-0243">Dynein</keyword>
<dbReference type="Pfam" id="PF18198">
    <property type="entry name" value="AAA_lid_11"/>
    <property type="match status" value="1"/>
</dbReference>
<evidence type="ECO:0000256" key="10">
    <source>
        <dbReference type="ARBA" id="ARBA00023069"/>
    </source>
</evidence>
<evidence type="ECO:0000256" key="14">
    <source>
        <dbReference type="SAM" id="Coils"/>
    </source>
</evidence>
<dbReference type="GO" id="GO:0097729">
    <property type="term" value="C:9+2 motile cilium"/>
    <property type="evidence" value="ECO:0007669"/>
    <property type="project" value="UniProtKB-ARBA"/>
</dbReference>
<reference evidence="17" key="1">
    <citation type="submission" date="2020-11" db="EMBL/GenBank/DDBJ databases">
        <authorList>
            <person name="Tran Van P."/>
        </authorList>
    </citation>
    <scope>NUCLEOTIDE SEQUENCE</scope>
</reference>
<keyword evidence="6" id="KW-0547">Nucleotide-binding</keyword>
<dbReference type="Pfam" id="PF12780">
    <property type="entry name" value="AAA_8"/>
    <property type="match status" value="1"/>
</dbReference>
<feature type="compositionally biased region" description="Polar residues" evidence="15">
    <location>
        <begin position="995"/>
        <end position="1007"/>
    </location>
</feature>
<dbReference type="FunFam" id="1.10.8.710:FF:000003">
    <property type="entry name" value="Dynein axonemal heavy chain 5"/>
    <property type="match status" value="1"/>
</dbReference>
<dbReference type="Pfam" id="PF12774">
    <property type="entry name" value="AAA_6"/>
    <property type="match status" value="1"/>
</dbReference>
<evidence type="ECO:0000313" key="17">
    <source>
        <dbReference type="EMBL" id="CAD7585987.1"/>
    </source>
</evidence>
<dbReference type="InterPro" id="IPR004273">
    <property type="entry name" value="Dynein_heavy_D6_P-loop"/>
</dbReference>
<evidence type="ECO:0000256" key="12">
    <source>
        <dbReference type="ARBA" id="ARBA00023212"/>
    </source>
</evidence>
<dbReference type="Gene3D" id="1.10.8.1220">
    <property type="match status" value="1"/>
</dbReference>
<dbReference type="FunFam" id="3.40.50.300:FF:001080">
    <property type="entry name" value="Dynein, axonemal, heavy chain 5"/>
    <property type="match status" value="1"/>
</dbReference>
<dbReference type="Pfam" id="PF18199">
    <property type="entry name" value="Dynein_C"/>
    <property type="match status" value="1"/>
</dbReference>
<dbReference type="GO" id="GO:0005858">
    <property type="term" value="C:axonemal dynein complex"/>
    <property type="evidence" value="ECO:0007669"/>
    <property type="project" value="TreeGrafter"/>
</dbReference>
<dbReference type="InterPro" id="IPR013602">
    <property type="entry name" value="Dynein_heavy_linker"/>
</dbReference>
<dbReference type="InterPro" id="IPR035699">
    <property type="entry name" value="AAA_6"/>
</dbReference>
<dbReference type="Pfam" id="PF12775">
    <property type="entry name" value="AAA_7"/>
    <property type="match status" value="1"/>
</dbReference>
<dbReference type="FunFam" id="1.20.920.30:FF:000004">
    <property type="entry name" value="Dynein axonemal heavy chain 5"/>
    <property type="match status" value="1"/>
</dbReference>
<dbReference type="InterPro" id="IPR024743">
    <property type="entry name" value="Dynein_HC_stalk"/>
</dbReference>
<dbReference type="InterPro" id="IPR035706">
    <property type="entry name" value="AAA_9"/>
</dbReference>